<reference evidence="2" key="1">
    <citation type="journal article" date="2019" name="Plant Biotechnol. J.">
        <title>Genome sequencing of the Australian wild diploid species Gossypium australe highlights disease resistance and delayed gland morphogenesis.</title>
        <authorList>
            <person name="Cai Y."/>
            <person name="Cai X."/>
            <person name="Wang Q."/>
            <person name="Wang P."/>
            <person name="Zhang Y."/>
            <person name="Cai C."/>
            <person name="Xu Y."/>
            <person name="Wang K."/>
            <person name="Zhou Z."/>
            <person name="Wang C."/>
            <person name="Geng S."/>
            <person name="Li B."/>
            <person name="Dong Q."/>
            <person name="Hou Y."/>
            <person name="Wang H."/>
            <person name="Ai P."/>
            <person name="Liu Z."/>
            <person name="Yi F."/>
            <person name="Sun M."/>
            <person name="An G."/>
            <person name="Cheng J."/>
            <person name="Zhang Y."/>
            <person name="Shi Q."/>
            <person name="Xie Y."/>
            <person name="Shi X."/>
            <person name="Chang Y."/>
            <person name="Huang F."/>
            <person name="Chen Y."/>
            <person name="Hong S."/>
            <person name="Mi L."/>
            <person name="Sun Q."/>
            <person name="Zhang L."/>
            <person name="Zhou B."/>
            <person name="Peng R."/>
            <person name="Zhang X."/>
            <person name="Liu F."/>
        </authorList>
    </citation>
    <scope>NUCLEOTIDE SEQUENCE [LARGE SCALE GENOMIC DNA]</scope>
    <source>
        <strain evidence="2">cv. PA1801</strain>
    </source>
</reference>
<comment type="caution">
    <text evidence="1">The sequence shown here is derived from an EMBL/GenBank/DDBJ whole genome shotgun (WGS) entry which is preliminary data.</text>
</comment>
<name>A0A5B6WET6_9ROSI</name>
<organism evidence="1 2">
    <name type="scientific">Gossypium australe</name>
    <dbReference type="NCBI Taxonomy" id="47621"/>
    <lineage>
        <taxon>Eukaryota</taxon>
        <taxon>Viridiplantae</taxon>
        <taxon>Streptophyta</taxon>
        <taxon>Embryophyta</taxon>
        <taxon>Tracheophyta</taxon>
        <taxon>Spermatophyta</taxon>
        <taxon>Magnoliopsida</taxon>
        <taxon>eudicotyledons</taxon>
        <taxon>Gunneridae</taxon>
        <taxon>Pentapetalae</taxon>
        <taxon>rosids</taxon>
        <taxon>malvids</taxon>
        <taxon>Malvales</taxon>
        <taxon>Malvaceae</taxon>
        <taxon>Malvoideae</taxon>
        <taxon>Gossypium</taxon>
    </lineage>
</organism>
<keyword evidence="2" id="KW-1185">Reference proteome</keyword>
<dbReference type="AlphaFoldDB" id="A0A5B6WET6"/>
<dbReference type="Proteomes" id="UP000325315">
    <property type="component" value="Unassembled WGS sequence"/>
</dbReference>
<evidence type="ECO:0000313" key="1">
    <source>
        <dbReference type="EMBL" id="KAA3480321.1"/>
    </source>
</evidence>
<dbReference type="EMBL" id="SMMG02000003">
    <property type="protein sequence ID" value="KAA3480321.1"/>
    <property type="molecule type" value="Genomic_DNA"/>
</dbReference>
<accession>A0A5B6WET6</accession>
<proteinExistence type="predicted"/>
<protein>
    <submittedName>
        <fullName evidence="1">Cyclin-A1-4 isoform X3</fullName>
    </submittedName>
</protein>
<gene>
    <name evidence="1" type="ORF">EPI10_020766</name>
</gene>
<evidence type="ECO:0000313" key="2">
    <source>
        <dbReference type="Proteomes" id="UP000325315"/>
    </source>
</evidence>
<sequence length="54" mass="5933">MTAPTAKCFLRRFVLAAQGINEVSHKSCKALISLQKSNIVALFETMLKIILGIN</sequence>